<feature type="domain" description="Ketoreductase" evidence="3">
    <location>
        <begin position="15"/>
        <end position="192"/>
    </location>
</feature>
<dbReference type="PRINTS" id="PR00081">
    <property type="entry name" value="GDHRDH"/>
</dbReference>
<dbReference type="Gene3D" id="3.40.50.720">
    <property type="entry name" value="NAD(P)-binding Rossmann-like Domain"/>
    <property type="match status" value="1"/>
</dbReference>
<dbReference type="RefSeq" id="WP_003086422.1">
    <property type="nucleotide sequence ID" value="NZ_CP136909.1"/>
</dbReference>
<dbReference type="PROSITE" id="PS00061">
    <property type="entry name" value="ADH_SHORT"/>
    <property type="match status" value="1"/>
</dbReference>
<organism evidence="4">
    <name type="scientific">Pseudomonas aeruginosa (strain ATCC 29260 / BCRC 12902 / CIP 102967 / NCIMB 11965 / PA103)</name>
    <dbReference type="NCBI Taxonomy" id="1081927"/>
    <lineage>
        <taxon>Bacteria</taxon>
        <taxon>Pseudomonadati</taxon>
        <taxon>Pseudomonadota</taxon>
        <taxon>Gammaproteobacteria</taxon>
        <taxon>Pseudomonadales</taxon>
        <taxon>Pseudomonadaceae</taxon>
        <taxon>Pseudomonas</taxon>
    </lineage>
</organism>
<dbReference type="EMBL" id="KJ411885">
    <property type="protein sequence ID" value="AIC06971.1"/>
    <property type="molecule type" value="Genomic_DNA"/>
</dbReference>
<dbReference type="PATRIC" id="fig|1081927.4.peg.2497"/>
<reference evidence="4" key="1">
    <citation type="journal article" date="2014" name="PLoS ONE">
        <title>A Conservative Amino Acid Mutation in the Master Regulator FleQ Renders Pseudomonas aeruginosa Aflagellate.</title>
        <authorList>
            <person name="Jain R."/>
            <person name="Kazmierczak B.I."/>
        </authorList>
    </citation>
    <scope>NUCLEOTIDE SEQUENCE</scope>
    <source>
        <strain evidence="4">PA103</strain>
    </source>
</reference>
<protein>
    <recommendedName>
        <fullName evidence="3">Ketoreductase domain-containing protein</fullName>
    </recommendedName>
</protein>
<dbReference type="CDD" id="cd05233">
    <property type="entry name" value="SDR_c"/>
    <property type="match status" value="1"/>
</dbReference>
<dbReference type="InterPro" id="IPR051122">
    <property type="entry name" value="SDR_DHRS6-like"/>
</dbReference>
<dbReference type="FunFam" id="3.40.50.720:FF:000084">
    <property type="entry name" value="Short-chain dehydrogenase reductase"/>
    <property type="match status" value="1"/>
</dbReference>
<dbReference type="InterPro" id="IPR036291">
    <property type="entry name" value="NAD(P)-bd_dom_sf"/>
</dbReference>
<evidence type="ECO:0000259" key="3">
    <source>
        <dbReference type="SMART" id="SM00822"/>
    </source>
</evidence>
<dbReference type="InterPro" id="IPR057326">
    <property type="entry name" value="KR_dom"/>
</dbReference>
<dbReference type="GO" id="GO:0016491">
    <property type="term" value="F:oxidoreductase activity"/>
    <property type="evidence" value="ECO:0007669"/>
    <property type="project" value="UniProtKB-KW"/>
</dbReference>
<evidence type="ECO:0000313" key="4">
    <source>
        <dbReference type="EMBL" id="AIC06971.1"/>
    </source>
</evidence>
<dbReference type="InterPro" id="IPR002347">
    <property type="entry name" value="SDR_fam"/>
</dbReference>
<gene>
    <name evidence="4" type="primary">PA103orfC</name>
</gene>
<evidence type="ECO:0000256" key="1">
    <source>
        <dbReference type="ARBA" id="ARBA00006484"/>
    </source>
</evidence>
<accession>A0A022P354</accession>
<dbReference type="SUPFAM" id="SSF51735">
    <property type="entry name" value="NAD(P)-binding Rossmann-fold domains"/>
    <property type="match status" value="1"/>
</dbReference>
<dbReference type="InterPro" id="IPR020904">
    <property type="entry name" value="Sc_DH/Rdtase_CS"/>
</dbReference>
<sequence length="255" mass="26759">MNDETSFNPFSLSGRRILVTGASSGLGLAIAQSCARMGAELIVTGRDQTRLDGCLTTLQSISELPHRAVQADLRVAEERAAVVAAVDSEIHGLVHSAGISRLCPVRMMTEAHLHEVQSINVDSPMLLTQALLKRNLVAPGGSILFIASIAAHIGVAGVGAYSGTKAALIAMSRCLAMEVVKRNIRVNCLSPSLVETPLLDAATQTVGSMDGQRSNHPMGFGKPEDIANAAIFMLSDASRWVTGTTLVMDGGLTIS</sequence>
<evidence type="ECO:0000256" key="2">
    <source>
        <dbReference type="ARBA" id="ARBA00023002"/>
    </source>
</evidence>
<comment type="similarity">
    <text evidence="1">Belongs to the short-chain dehydrogenases/reductases (SDR) family.</text>
</comment>
<dbReference type="PRINTS" id="PR00080">
    <property type="entry name" value="SDRFAMILY"/>
</dbReference>
<proteinExistence type="inferred from homology"/>
<dbReference type="AlphaFoldDB" id="A0A022P354"/>
<dbReference type="SMART" id="SM00822">
    <property type="entry name" value="PKS_KR"/>
    <property type="match status" value="1"/>
</dbReference>
<dbReference type="PANTHER" id="PTHR43477">
    <property type="entry name" value="DIHYDROANTICAPSIN 7-DEHYDROGENASE"/>
    <property type="match status" value="1"/>
</dbReference>
<dbReference type="PANTHER" id="PTHR43477:SF1">
    <property type="entry name" value="DIHYDROANTICAPSIN 7-DEHYDROGENASE"/>
    <property type="match status" value="1"/>
</dbReference>
<name>A0A022P354_PSEA1</name>
<keyword evidence="2" id="KW-0560">Oxidoreductase</keyword>
<dbReference type="Pfam" id="PF13561">
    <property type="entry name" value="adh_short_C2"/>
    <property type="match status" value="1"/>
</dbReference>